<dbReference type="Proteomes" id="UP000282741">
    <property type="component" value="Chromosome"/>
</dbReference>
<dbReference type="Gene3D" id="1.20.5.5270">
    <property type="match status" value="1"/>
</dbReference>
<dbReference type="GO" id="GO:0034605">
    <property type="term" value="P:cellular response to heat"/>
    <property type="evidence" value="ECO:0007669"/>
    <property type="project" value="UniProtKB-UniRule"/>
</dbReference>
<evidence type="ECO:0000256" key="6">
    <source>
        <dbReference type="ARBA" id="ARBA00022825"/>
    </source>
</evidence>
<evidence type="ECO:0000259" key="17">
    <source>
        <dbReference type="PROSITE" id="PS51787"/>
    </source>
</evidence>
<dbReference type="CDD" id="cd19500">
    <property type="entry name" value="RecA-like_Lon"/>
    <property type="match status" value="1"/>
</dbReference>
<evidence type="ECO:0000256" key="1">
    <source>
        <dbReference type="ARBA" id="ARBA00004496"/>
    </source>
</evidence>
<dbReference type="Pfam" id="PF22667">
    <property type="entry name" value="Lon_lid"/>
    <property type="match status" value="1"/>
</dbReference>
<dbReference type="GO" id="GO:0004176">
    <property type="term" value="F:ATP-dependent peptidase activity"/>
    <property type="evidence" value="ECO:0007669"/>
    <property type="project" value="UniProtKB-UniRule"/>
</dbReference>
<dbReference type="Gene3D" id="2.30.130.40">
    <property type="entry name" value="LON domain-like"/>
    <property type="match status" value="1"/>
</dbReference>
<comment type="subunit">
    <text evidence="10 11">Homohexamer. Organized in a ring with a central cavity.</text>
</comment>
<dbReference type="GO" id="GO:0005737">
    <property type="term" value="C:cytoplasm"/>
    <property type="evidence" value="ECO:0007669"/>
    <property type="project" value="UniProtKB-SubCell"/>
</dbReference>
<dbReference type="InterPro" id="IPR014721">
    <property type="entry name" value="Ribsml_uS5_D2-typ_fold_subgr"/>
</dbReference>
<dbReference type="InterPro" id="IPR054594">
    <property type="entry name" value="Lon_lid"/>
</dbReference>
<dbReference type="Gene3D" id="1.10.8.60">
    <property type="match status" value="1"/>
</dbReference>
<dbReference type="RefSeq" id="WP_029580371.1">
    <property type="nucleotide sequence ID" value="NZ_CP012076.1"/>
</dbReference>
<dbReference type="NCBIfam" id="TIGR00763">
    <property type="entry name" value="lon"/>
    <property type="match status" value="1"/>
</dbReference>
<accession>A0AAN1S081</accession>
<evidence type="ECO:0000259" key="16">
    <source>
        <dbReference type="PROSITE" id="PS51786"/>
    </source>
</evidence>
<dbReference type="GO" id="GO:0005524">
    <property type="term" value="F:ATP binding"/>
    <property type="evidence" value="ECO:0007669"/>
    <property type="project" value="UniProtKB-UniRule"/>
</dbReference>
<gene>
    <name evidence="10 18" type="primary">lon</name>
    <name evidence="18" type="ORF">CS347_22115</name>
</gene>
<dbReference type="Pfam" id="PF02190">
    <property type="entry name" value="LON_substr_bdg"/>
    <property type="match status" value="1"/>
</dbReference>
<comment type="subcellular location">
    <subcellularLocation>
        <location evidence="1 10 11">Cytoplasm</location>
    </subcellularLocation>
</comment>
<feature type="active site" evidence="10 12">
    <location>
        <position position="675"/>
    </location>
</feature>
<dbReference type="KEGG" id="bhz:ACR54_01780"/>
<keyword evidence="8 10" id="KW-0346">Stress response</keyword>
<evidence type="ECO:0000256" key="14">
    <source>
        <dbReference type="PROSITE-ProRule" id="PRU01122"/>
    </source>
</evidence>
<keyword evidence="3 10" id="KW-0645">Protease</keyword>
<dbReference type="Pfam" id="PF05362">
    <property type="entry name" value="Lon_C"/>
    <property type="match status" value="1"/>
</dbReference>
<dbReference type="InterPro" id="IPR020568">
    <property type="entry name" value="Ribosomal_Su5_D2-typ_SF"/>
</dbReference>
<dbReference type="FunFam" id="3.40.50.300:FF:000021">
    <property type="entry name" value="Lon protease homolog"/>
    <property type="match status" value="1"/>
</dbReference>
<dbReference type="EC" id="3.4.21.53" evidence="10 11"/>
<keyword evidence="2 10" id="KW-0963">Cytoplasm</keyword>
<comment type="catalytic activity">
    <reaction evidence="9 10 11 14">
        <text>Hydrolysis of proteins in presence of ATP.</text>
        <dbReference type="EC" id="3.4.21.53"/>
    </reaction>
</comment>
<feature type="binding site" evidence="10 13">
    <location>
        <begin position="357"/>
        <end position="364"/>
    </location>
    <ligand>
        <name>ATP</name>
        <dbReference type="ChEBI" id="CHEBI:30616"/>
    </ligand>
</feature>
<dbReference type="GO" id="GO:0016887">
    <property type="term" value="F:ATP hydrolysis activity"/>
    <property type="evidence" value="ECO:0007669"/>
    <property type="project" value="UniProtKB-UniRule"/>
</dbReference>
<evidence type="ECO:0000313" key="18">
    <source>
        <dbReference type="EMBL" id="AZW19254.1"/>
    </source>
</evidence>
<evidence type="ECO:0000256" key="7">
    <source>
        <dbReference type="ARBA" id="ARBA00022840"/>
    </source>
</evidence>
<evidence type="ECO:0000256" key="10">
    <source>
        <dbReference type="HAMAP-Rule" id="MF_01973"/>
    </source>
</evidence>
<dbReference type="InterPro" id="IPR015947">
    <property type="entry name" value="PUA-like_sf"/>
</dbReference>
<dbReference type="GO" id="GO:0004252">
    <property type="term" value="F:serine-type endopeptidase activity"/>
    <property type="evidence" value="ECO:0007669"/>
    <property type="project" value="UniProtKB-UniRule"/>
</dbReference>
<name>A0AAN1S081_9BORD</name>
<dbReference type="InterPro" id="IPR027065">
    <property type="entry name" value="Lon_Prtase"/>
</dbReference>
<comment type="similarity">
    <text evidence="10 11 14 15">Belongs to the peptidase S16 family.</text>
</comment>
<dbReference type="PIRSF" id="PIRSF001174">
    <property type="entry name" value="Lon_proteas"/>
    <property type="match status" value="1"/>
</dbReference>
<dbReference type="GO" id="GO:0043565">
    <property type="term" value="F:sequence-specific DNA binding"/>
    <property type="evidence" value="ECO:0007669"/>
    <property type="project" value="UniProtKB-UniRule"/>
</dbReference>
<dbReference type="InterPro" id="IPR008268">
    <property type="entry name" value="Peptidase_S16_AS"/>
</dbReference>
<evidence type="ECO:0000256" key="2">
    <source>
        <dbReference type="ARBA" id="ARBA00022490"/>
    </source>
</evidence>
<dbReference type="InterPro" id="IPR046336">
    <property type="entry name" value="Lon_prtase_N_sf"/>
</dbReference>
<dbReference type="Pfam" id="PF00004">
    <property type="entry name" value="AAA"/>
    <property type="match status" value="1"/>
</dbReference>
<evidence type="ECO:0000313" key="19">
    <source>
        <dbReference type="Proteomes" id="UP000282741"/>
    </source>
</evidence>
<dbReference type="EMBL" id="CP024172">
    <property type="protein sequence ID" value="AZW19254.1"/>
    <property type="molecule type" value="Genomic_DNA"/>
</dbReference>
<evidence type="ECO:0000256" key="5">
    <source>
        <dbReference type="ARBA" id="ARBA00022801"/>
    </source>
</evidence>
<dbReference type="Gene3D" id="3.40.50.300">
    <property type="entry name" value="P-loop containing nucleotide triphosphate hydrolases"/>
    <property type="match status" value="1"/>
</dbReference>
<evidence type="ECO:0000256" key="4">
    <source>
        <dbReference type="ARBA" id="ARBA00022741"/>
    </source>
</evidence>
<comment type="function">
    <text evidence="10">ATP-dependent serine protease that mediates the selective degradation of mutant and abnormal proteins as well as certain short-lived regulatory proteins. Required for cellular homeostasis and for survival from DNA damage and developmental changes induced by stress. Degrades polypeptides processively to yield small peptide fragments that are 5 to 10 amino acids long. Binds to DNA in a double-stranded, site-specific manner.</text>
</comment>
<protein>
    <recommendedName>
        <fullName evidence="10 11">Lon protease</fullName>
        <ecNumber evidence="10 11">3.4.21.53</ecNumber>
    </recommendedName>
    <alternativeName>
        <fullName evidence="10">ATP-dependent protease La</fullName>
    </alternativeName>
</protein>
<reference evidence="19" key="1">
    <citation type="submission" date="2017-10" db="EMBL/GenBank/DDBJ databases">
        <title>Whole genome sequencing of various Bordetella species.</title>
        <authorList>
            <person name="Weigand M.R."/>
            <person name="Loparev V."/>
            <person name="Peng Y."/>
            <person name="Bowden K.E."/>
            <person name="Tondella M.L."/>
            <person name="Williams M.M."/>
        </authorList>
    </citation>
    <scope>NUCLEOTIDE SEQUENCE [LARGE SCALE GENOMIC DNA]</scope>
    <source>
        <strain evidence="19">H720</strain>
    </source>
</reference>
<organism evidence="18 19">
    <name type="scientific">Bordetella hinzii</name>
    <dbReference type="NCBI Taxonomy" id="103855"/>
    <lineage>
        <taxon>Bacteria</taxon>
        <taxon>Pseudomonadati</taxon>
        <taxon>Pseudomonadota</taxon>
        <taxon>Betaproteobacteria</taxon>
        <taxon>Burkholderiales</taxon>
        <taxon>Alcaligenaceae</taxon>
        <taxon>Bordetella</taxon>
    </lineage>
</organism>
<dbReference type="PRINTS" id="PR00830">
    <property type="entry name" value="ENDOLAPTASE"/>
</dbReference>
<dbReference type="SUPFAM" id="SSF54211">
    <property type="entry name" value="Ribosomal protein S5 domain 2-like"/>
    <property type="match status" value="1"/>
</dbReference>
<feature type="domain" description="Lon N-terminal" evidence="17">
    <location>
        <begin position="12"/>
        <end position="205"/>
    </location>
</feature>
<dbReference type="PANTHER" id="PTHR10046">
    <property type="entry name" value="ATP DEPENDENT LON PROTEASE FAMILY MEMBER"/>
    <property type="match status" value="1"/>
</dbReference>
<keyword evidence="4 10" id="KW-0547">Nucleotide-binding</keyword>
<sequence>MTDLRTLPEDARIIIPLRDAVLFPGVLTPVTVSRQVSVAAAQEAVKAERPVGFLLQRDPQKDEVRPDDLYWVGTQGPIARYITGQDGAHHLLVQGQSRFRVLEFLEGWPFMVARVALVEDAGQTDSEIEARFLQLKQQTLEAIALLPNVPDELGAVVQGIESPALLADMVTNLVDIKPVEKQEVLETFDLARRLDRVIALLAARIEVLRLSKEIGERTRAQFDERQRETVLREQLRQIQKELGDTEDTAAELEQLKTAIESASMPEDVLRHARKEFGRLQRMGEASGENAMLRTYLEWLTELPWKQEPQKPIDLNEARAILDEDHFGLDKIKRRILEYLAVRKLNPQGRSPILCFAGPPGVGKTSLGQSIARATGRAFQRVALGGVHDEAEIRGHRRTYLGALPGNIIQAMRRAGTSNVVLMLDEIDKLGAGGFHGDPGSALLEVLDPEQNHRFRDNYLGVDFDLSHVMFICTANALDTIPGPLRDRMEIIQLPGYTEEEKVQIARRYLVRRQLEANGLTPEQADITDAALAAIVGDYTREAGVRNLEREIGSTLRHAAMQIAEGKAEHVSIDVGDLAAILGPRRFENEVALRTSVAGVATGLAWTPVGGDILFIEASKVPGSGRLILTGQLGDVMKESAQTALTLAKTWSGDSLEKLDIHIHVPAGATPKDGPSAGVAMFVALASLLSGKPVSADVAMTGEVSLRGLVLPIGGVKEKTLAALRAGIKIVMLPRRNERDLEDVPAEARQKLRFVLLDRVEDAVKCAIEGDGACAGEPAA</sequence>
<dbReference type="InterPro" id="IPR004815">
    <property type="entry name" value="Lon_bac/euk-typ"/>
</dbReference>
<dbReference type="GO" id="GO:0006515">
    <property type="term" value="P:protein quality control for misfolded or incompletely synthesized proteins"/>
    <property type="evidence" value="ECO:0007669"/>
    <property type="project" value="UniProtKB-UniRule"/>
</dbReference>
<dbReference type="Gene3D" id="1.20.58.1480">
    <property type="match status" value="1"/>
</dbReference>
<evidence type="ECO:0000256" key="15">
    <source>
        <dbReference type="RuleBase" id="RU000591"/>
    </source>
</evidence>
<dbReference type="GeneID" id="92993232"/>
<feature type="domain" description="Lon proteolytic" evidence="16">
    <location>
        <begin position="594"/>
        <end position="769"/>
    </location>
</feature>
<keyword evidence="7 10" id="KW-0067">ATP-binding</keyword>
<proteinExistence type="evidence at transcript level"/>
<dbReference type="HAMAP" id="MF_01973">
    <property type="entry name" value="lon_bact"/>
    <property type="match status" value="1"/>
</dbReference>
<comment type="induction">
    <text evidence="10">By heat shock.</text>
</comment>
<dbReference type="InterPro" id="IPR008269">
    <property type="entry name" value="Lon_proteolytic"/>
</dbReference>
<keyword evidence="5 10" id="KW-0378">Hydrolase</keyword>
<dbReference type="InterPro" id="IPR003959">
    <property type="entry name" value="ATPase_AAA_core"/>
</dbReference>
<evidence type="ECO:0000256" key="3">
    <source>
        <dbReference type="ARBA" id="ARBA00022670"/>
    </source>
</evidence>
<dbReference type="InterPro" id="IPR027417">
    <property type="entry name" value="P-loop_NTPase"/>
</dbReference>
<dbReference type="AlphaFoldDB" id="A0AAN1S081"/>
<dbReference type="InterPro" id="IPR027543">
    <property type="entry name" value="Lon_bac"/>
</dbReference>
<evidence type="ECO:0000256" key="13">
    <source>
        <dbReference type="PIRSR" id="PIRSR001174-2"/>
    </source>
</evidence>
<dbReference type="PROSITE" id="PS01046">
    <property type="entry name" value="LON_SER"/>
    <property type="match status" value="1"/>
</dbReference>
<keyword evidence="6 10" id="KW-0720">Serine protease</keyword>
<dbReference type="SMART" id="SM00464">
    <property type="entry name" value="LON"/>
    <property type="match status" value="1"/>
</dbReference>
<dbReference type="SMART" id="SM00382">
    <property type="entry name" value="AAA"/>
    <property type="match status" value="1"/>
</dbReference>
<dbReference type="InterPro" id="IPR003111">
    <property type="entry name" value="Lon_prtase_N"/>
</dbReference>
<evidence type="ECO:0000256" key="11">
    <source>
        <dbReference type="PIRNR" id="PIRNR001174"/>
    </source>
</evidence>
<dbReference type="SUPFAM" id="SSF52540">
    <property type="entry name" value="P-loop containing nucleoside triphosphate hydrolases"/>
    <property type="match status" value="1"/>
</dbReference>
<dbReference type="Gene3D" id="3.30.230.10">
    <property type="match status" value="1"/>
</dbReference>
<dbReference type="PROSITE" id="PS51786">
    <property type="entry name" value="LON_PROTEOLYTIC"/>
    <property type="match status" value="1"/>
</dbReference>
<evidence type="ECO:0000256" key="8">
    <source>
        <dbReference type="ARBA" id="ARBA00023016"/>
    </source>
</evidence>
<evidence type="ECO:0000256" key="12">
    <source>
        <dbReference type="PIRSR" id="PIRSR001174-1"/>
    </source>
</evidence>
<feature type="active site" evidence="10 12">
    <location>
        <position position="718"/>
    </location>
</feature>
<evidence type="ECO:0000256" key="9">
    <source>
        <dbReference type="ARBA" id="ARBA00050665"/>
    </source>
</evidence>
<dbReference type="PROSITE" id="PS51787">
    <property type="entry name" value="LON_N"/>
    <property type="match status" value="1"/>
</dbReference>
<dbReference type="SUPFAM" id="SSF88697">
    <property type="entry name" value="PUA domain-like"/>
    <property type="match status" value="1"/>
</dbReference>
<dbReference type="InterPro" id="IPR003593">
    <property type="entry name" value="AAA+_ATPase"/>
</dbReference>